<accession>A0A4P8XTU7</accession>
<name>A0A4P8XTU7_9FIRM</name>
<dbReference type="Proteomes" id="UP000301475">
    <property type="component" value="Chromosome"/>
</dbReference>
<organism evidence="1 2">
    <name type="scientific">Ruminococcus bovis</name>
    <dbReference type="NCBI Taxonomy" id="2564099"/>
    <lineage>
        <taxon>Bacteria</taxon>
        <taxon>Bacillati</taxon>
        <taxon>Bacillota</taxon>
        <taxon>Clostridia</taxon>
        <taxon>Eubacteriales</taxon>
        <taxon>Oscillospiraceae</taxon>
        <taxon>Ruminococcus</taxon>
    </lineage>
</organism>
<dbReference type="RefSeq" id="WP_138156110.1">
    <property type="nucleotide sequence ID" value="NZ_CP039381.1"/>
</dbReference>
<proteinExistence type="predicted"/>
<protein>
    <submittedName>
        <fullName evidence="1">Uncharacterized protein</fullName>
    </submittedName>
</protein>
<sequence>MFESLDNLFDINGDGNLDLGEQALEYEVIFNDDFLNDDLDSDFDFIDDFEDTDDLLDNDIDL</sequence>
<dbReference type="AlphaFoldDB" id="A0A4P8XTU7"/>
<evidence type="ECO:0000313" key="1">
    <source>
        <dbReference type="EMBL" id="QCT06012.1"/>
    </source>
</evidence>
<reference evidence="1 2" key="1">
    <citation type="submission" date="2019-04" db="EMBL/GenBank/DDBJ databases">
        <authorList>
            <person name="Embree M."/>
            <person name="Gaffney J.R."/>
        </authorList>
    </citation>
    <scope>NUCLEOTIDE SEQUENCE [LARGE SCALE GENOMIC DNA]</scope>
    <source>
        <strain evidence="1 2">JE7A12</strain>
    </source>
</reference>
<dbReference type="EMBL" id="CP039381">
    <property type="protein sequence ID" value="QCT06012.1"/>
    <property type="molecule type" value="Genomic_DNA"/>
</dbReference>
<gene>
    <name evidence="1" type="ORF">E5Z56_00910</name>
</gene>
<keyword evidence="2" id="KW-1185">Reference proteome</keyword>
<dbReference type="KEGG" id="ruj:E5Z56_00910"/>
<evidence type="ECO:0000313" key="2">
    <source>
        <dbReference type="Proteomes" id="UP000301475"/>
    </source>
</evidence>